<protein>
    <submittedName>
        <fullName evidence="2">Uncharacterized protein</fullName>
    </submittedName>
</protein>
<organism evidence="2 3">
    <name type="scientific">Streptomonospora algeriensis</name>
    <dbReference type="NCBI Taxonomy" id="995084"/>
    <lineage>
        <taxon>Bacteria</taxon>
        <taxon>Bacillati</taxon>
        <taxon>Actinomycetota</taxon>
        <taxon>Actinomycetes</taxon>
        <taxon>Streptosporangiales</taxon>
        <taxon>Nocardiopsidaceae</taxon>
        <taxon>Streptomonospora</taxon>
    </lineage>
</organism>
<feature type="region of interest" description="Disordered" evidence="1">
    <location>
        <begin position="34"/>
        <end position="65"/>
    </location>
</feature>
<evidence type="ECO:0000313" key="3">
    <source>
        <dbReference type="Proteomes" id="UP001596956"/>
    </source>
</evidence>
<feature type="compositionally biased region" description="Polar residues" evidence="1">
    <location>
        <begin position="34"/>
        <end position="59"/>
    </location>
</feature>
<accession>A0ABW3BC57</accession>
<evidence type="ECO:0000313" key="2">
    <source>
        <dbReference type="EMBL" id="MFD0800675.1"/>
    </source>
</evidence>
<dbReference type="Proteomes" id="UP001596956">
    <property type="component" value="Unassembled WGS sequence"/>
</dbReference>
<sequence>MRMPSVQPLRTSVILMGLLGALFFLPPPSLASATPQNPVASKNAPQDETPSPIASATSNERNEKITESSADILELKNSDVSDFAYITVRITHNGTTENMHDHWFSNPTYIYREPIFSGVTLVGSDHNIRHHPVMDENGYCSCSGYSPRSPYAPFVRPGQSIDYWAMYSIPQDVSNVDVEIPGFDPIEDVPVE</sequence>
<name>A0ABW3BC57_9ACTN</name>
<dbReference type="EMBL" id="JBHTHR010000082">
    <property type="protein sequence ID" value="MFD0800675.1"/>
    <property type="molecule type" value="Genomic_DNA"/>
</dbReference>
<keyword evidence="3" id="KW-1185">Reference proteome</keyword>
<reference evidence="3" key="1">
    <citation type="journal article" date="2019" name="Int. J. Syst. Evol. Microbiol.">
        <title>The Global Catalogue of Microorganisms (GCM) 10K type strain sequencing project: providing services to taxonomists for standard genome sequencing and annotation.</title>
        <authorList>
            <consortium name="The Broad Institute Genomics Platform"/>
            <consortium name="The Broad Institute Genome Sequencing Center for Infectious Disease"/>
            <person name="Wu L."/>
            <person name="Ma J."/>
        </authorList>
    </citation>
    <scope>NUCLEOTIDE SEQUENCE [LARGE SCALE GENOMIC DNA]</scope>
    <source>
        <strain evidence="3">CCUG 63369</strain>
    </source>
</reference>
<evidence type="ECO:0000256" key="1">
    <source>
        <dbReference type="SAM" id="MobiDB-lite"/>
    </source>
</evidence>
<proteinExistence type="predicted"/>
<gene>
    <name evidence="2" type="ORF">ACFQZU_04990</name>
</gene>
<comment type="caution">
    <text evidence="2">The sequence shown here is derived from an EMBL/GenBank/DDBJ whole genome shotgun (WGS) entry which is preliminary data.</text>
</comment>